<proteinExistence type="predicted"/>
<name>A0A1C6U6R7_9ACTN</name>
<feature type="transmembrane region" description="Helical" evidence="2">
    <location>
        <begin position="215"/>
        <end position="234"/>
    </location>
</feature>
<feature type="transmembrane region" description="Helical" evidence="2">
    <location>
        <begin position="331"/>
        <end position="351"/>
    </location>
</feature>
<keyword evidence="2" id="KW-0472">Membrane</keyword>
<feature type="transmembrane region" description="Helical" evidence="2">
    <location>
        <begin position="240"/>
        <end position="260"/>
    </location>
</feature>
<feature type="region of interest" description="Disordered" evidence="1">
    <location>
        <begin position="426"/>
        <end position="453"/>
    </location>
</feature>
<feature type="transmembrane region" description="Helical" evidence="2">
    <location>
        <begin position="505"/>
        <end position="527"/>
    </location>
</feature>
<reference evidence="3 4" key="1">
    <citation type="submission" date="2016-06" db="EMBL/GenBank/DDBJ databases">
        <authorList>
            <person name="Kjaerup R.B."/>
            <person name="Dalgaard T.S."/>
            <person name="Juul-Madsen H.R."/>
        </authorList>
    </citation>
    <scope>NUCLEOTIDE SEQUENCE [LARGE SCALE GENOMIC DNA]</scope>
    <source>
        <strain evidence="3 4">DSM 45577</strain>
    </source>
</reference>
<feature type="transmembrane region" description="Helical" evidence="2">
    <location>
        <begin position="98"/>
        <end position="116"/>
    </location>
</feature>
<feature type="transmembrane region" description="Helical" evidence="2">
    <location>
        <begin position="164"/>
        <end position="184"/>
    </location>
</feature>
<sequence>MTSTAPTAAEAGSDQPVPPGDQATRDERADRPLPATARYRAALVAGVRQYRAALVAGVRQYRAALVAGVRQSPVRLVTAARKSPAALVAGVRRHRADLVVIGIFVLLAGWLTHGLWPDPARRVLALNPEDQALYEWFLAVDARALLGDFSLLTEKLNAPDGVNLMTNTTVIALGVLLAPVTLVFGAPVTFALLAGANLAGTAVAWYLLFTRTTGVRRLAAALGAGLAGFGPGILSQSNSHLHMTAQWLVPVIVWLVVRLVRAADPAADGSRDGGVDRRRMITSSLGLAAAVSAQIFIGEEVLFLAAVTLIVMTLTYAVADRALVRRVLPGFAGGLLLAAGLSLMVVGYPLWFQFAGPQGVADGMFSPYYFSADLSSWWTFSPLSVAGSAEAAGLTTGPAEYNTFLGWPLLVVALAGTGWLLTGARRTPAPAEEADQPHAQATTAERPDAQRGSGRCGYRPLVLACLVSALVMGGLSLGPDVVVAGDRSTVPGPYRLLMGLPVVDGALPMRFALAVLPLLGVVLALVVDRALRGGGPTRWIVPVAVAAALLPTLPTPLPTAERPALPEFITGGHWRECVSPGGVLVPVPAPTPKEPWPMRWATAADAEFRLPEGFFIGPYGKGGTAAMGTFKQPTSAMLARVAREGGSPAIGDAQRRQAARDAAFWGASCVVLTEDAPHVGNLLATLQQLYGPPRRVADAWIWRV</sequence>
<dbReference type="AlphaFoldDB" id="A0A1C6U6R7"/>
<gene>
    <name evidence="3" type="ORF">GA0070617_1275</name>
</gene>
<feature type="transmembrane region" description="Helical" evidence="2">
    <location>
        <begin position="404"/>
        <end position="422"/>
    </location>
</feature>
<feature type="transmembrane region" description="Helical" evidence="2">
    <location>
        <begin position="303"/>
        <end position="319"/>
    </location>
</feature>
<feature type="region of interest" description="Disordered" evidence="1">
    <location>
        <begin position="1"/>
        <end position="31"/>
    </location>
</feature>
<feature type="transmembrane region" description="Helical" evidence="2">
    <location>
        <begin position="280"/>
        <end position="297"/>
    </location>
</feature>
<feature type="transmembrane region" description="Helical" evidence="2">
    <location>
        <begin position="539"/>
        <end position="557"/>
    </location>
</feature>
<dbReference type="STRING" id="683228.GA0070617_1275"/>
<evidence type="ECO:0000313" key="3">
    <source>
        <dbReference type="EMBL" id="SCL49756.1"/>
    </source>
</evidence>
<feature type="transmembrane region" description="Helical" evidence="2">
    <location>
        <begin position="461"/>
        <end position="485"/>
    </location>
</feature>
<accession>A0A1C6U6R7</accession>
<keyword evidence="2" id="KW-0812">Transmembrane</keyword>
<evidence type="ECO:0000256" key="2">
    <source>
        <dbReference type="SAM" id="Phobius"/>
    </source>
</evidence>
<dbReference type="Proteomes" id="UP000198937">
    <property type="component" value="Unassembled WGS sequence"/>
</dbReference>
<keyword evidence="4" id="KW-1185">Reference proteome</keyword>
<dbReference type="EMBL" id="FMIA01000002">
    <property type="protein sequence ID" value="SCL49756.1"/>
    <property type="molecule type" value="Genomic_DNA"/>
</dbReference>
<protein>
    <recommendedName>
        <fullName evidence="5">4-amino-4-deoxy-L-arabinose transferase</fullName>
    </recommendedName>
</protein>
<evidence type="ECO:0000313" key="4">
    <source>
        <dbReference type="Proteomes" id="UP000198937"/>
    </source>
</evidence>
<evidence type="ECO:0000256" key="1">
    <source>
        <dbReference type="SAM" id="MobiDB-lite"/>
    </source>
</evidence>
<organism evidence="3 4">
    <name type="scientific">Micromonospora yangpuensis</name>
    <dbReference type="NCBI Taxonomy" id="683228"/>
    <lineage>
        <taxon>Bacteria</taxon>
        <taxon>Bacillati</taxon>
        <taxon>Actinomycetota</taxon>
        <taxon>Actinomycetes</taxon>
        <taxon>Micromonosporales</taxon>
        <taxon>Micromonosporaceae</taxon>
        <taxon>Micromonospora</taxon>
    </lineage>
</organism>
<evidence type="ECO:0008006" key="5">
    <source>
        <dbReference type="Google" id="ProtNLM"/>
    </source>
</evidence>
<keyword evidence="2" id="KW-1133">Transmembrane helix</keyword>